<gene>
    <name evidence="3" type="ordered locus">DSY3783</name>
</gene>
<evidence type="ECO:0000256" key="2">
    <source>
        <dbReference type="ARBA" id="ARBA00023002"/>
    </source>
</evidence>
<comment type="similarity">
    <text evidence="1">Belongs to the short-chain dehydrogenases/reductases (SDR) family.</text>
</comment>
<dbReference type="AlphaFoldDB" id="Q24QX0"/>
<reference evidence="3 4" key="1">
    <citation type="journal article" date="2006" name="J. Bacteriol.">
        <title>Complete genome sequence of the dehalorespiring bacterium Desulfitobacterium hafniense Y51 and comparison with Dehalococcoides ethenogenes 195.</title>
        <authorList>
            <person name="Nonaka H."/>
            <person name="Keresztes G."/>
            <person name="Shinoda Y."/>
            <person name="Ikenaga Y."/>
            <person name="Abe M."/>
            <person name="Naito K."/>
            <person name="Inatomi K."/>
            <person name="Furukawa K."/>
            <person name="Inui M."/>
            <person name="Yukawa H."/>
        </authorList>
    </citation>
    <scope>NUCLEOTIDE SEQUENCE [LARGE SCALE GENOMIC DNA]</scope>
    <source>
        <strain evidence="3 4">Y51</strain>
    </source>
</reference>
<dbReference type="InterPro" id="IPR002347">
    <property type="entry name" value="SDR_fam"/>
</dbReference>
<dbReference type="GO" id="GO:0016491">
    <property type="term" value="F:oxidoreductase activity"/>
    <property type="evidence" value="ECO:0007669"/>
    <property type="project" value="UniProtKB-KW"/>
</dbReference>
<dbReference type="HOGENOM" id="CLU_010194_1_0_9"/>
<sequence>MGRLEGKVVILTGAAQGIGRCAAKVFSREGAKIVAVDILDKIKTLEEEVRSEGGELRAFVADVTDIEKMKALVQFTVDTYGKIDVLYNNAGRRHHQDGDLMTLSPEVWEFDLRENCNGAIILCQNVIPHMIKKGGGSIIFTVSGAFQLGDLWCTGYASAKGALQTFALYVATQYGKRNIRCNTIAPGLILTEESEKQLSPEVLKIYQDNNLLPYHGMPEDIANAAVYLASDESRFVTGSMLKVDGGITGHMPVYEFFTRPREEK</sequence>
<dbReference type="eggNOG" id="COG1028">
    <property type="taxonomic scope" value="Bacteria"/>
</dbReference>
<name>Q24QX0_DESHY</name>
<dbReference type="EMBL" id="AP008230">
    <property type="protein sequence ID" value="BAE85572.1"/>
    <property type="molecule type" value="Genomic_DNA"/>
</dbReference>
<keyword evidence="4" id="KW-1185">Reference proteome</keyword>
<dbReference type="SUPFAM" id="SSF51735">
    <property type="entry name" value="NAD(P)-binding Rossmann-fold domains"/>
    <property type="match status" value="1"/>
</dbReference>
<dbReference type="PANTHER" id="PTHR24321">
    <property type="entry name" value="DEHYDROGENASES, SHORT CHAIN"/>
    <property type="match status" value="1"/>
</dbReference>
<dbReference type="Pfam" id="PF13561">
    <property type="entry name" value="adh_short_C2"/>
    <property type="match status" value="1"/>
</dbReference>
<evidence type="ECO:0000256" key="1">
    <source>
        <dbReference type="ARBA" id="ARBA00006484"/>
    </source>
</evidence>
<accession>Q24QX0</accession>
<evidence type="ECO:0008006" key="5">
    <source>
        <dbReference type="Google" id="ProtNLM"/>
    </source>
</evidence>
<dbReference type="CDD" id="cd05233">
    <property type="entry name" value="SDR_c"/>
    <property type="match status" value="1"/>
</dbReference>
<dbReference type="InterPro" id="IPR036291">
    <property type="entry name" value="NAD(P)-bd_dom_sf"/>
</dbReference>
<dbReference type="GO" id="GO:0008206">
    <property type="term" value="P:bile acid metabolic process"/>
    <property type="evidence" value="ECO:0007669"/>
    <property type="project" value="UniProtKB-ARBA"/>
</dbReference>
<dbReference type="KEGG" id="dsy:DSY3783"/>
<evidence type="ECO:0000313" key="4">
    <source>
        <dbReference type="Proteomes" id="UP000001946"/>
    </source>
</evidence>
<keyword evidence="2" id="KW-0560">Oxidoreductase</keyword>
<evidence type="ECO:0000313" key="3">
    <source>
        <dbReference type="EMBL" id="BAE85572.1"/>
    </source>
</evidence>
<protein>
    <recommendedName>
        <fullName evidence="5">SDR family oxidoreductase</fullName>
    </recommendedName>
</protein>
<dbReference type="PANTHER" id="PTHR24321:SF8">
    <property type="entry name" value="ESTRADIOL 17-BETA-DEHYDROGENASE 8-RELATED"/>
    <property type="match status" value="1"/>
</dbReference>
<dbReference type="STRING" id="138119.DSY3783"/>
<dbReference type="FunFam" id="3.40.50.720:FF:000084">
    <property type="entry name" value="Short-chain dehydrogenase reductase"/>
    <property type="match status" value="1"/>
</dbReference>
<dbReference type="PRINTS" id="PR00081">
    <property type="entry name" value="GDHRDH"/>
</dbReference>
<dbReference type="Gene3D" id="3.40.50.720">
    <property type="entry name" value="NAD(P)-binding Rossmann-like Domain"/>
    <property type="match status" value="1"/>
</dbReference>
<organism evidence="3 4">
    <name type="scientific">Desulfitobacterium hafniense (strain Y51)</name>
    <dbReference type="NCBI Taxonomy" id="138119"/>
    <lineage>
        <taxon>Bacteria</taxon>
        <taxon>Bacillati</taxon>
        <taxon>Bacillota</taxon>
        <taxon>Clostridia</taxon>
        <taxon>Eubacteriales</taxon>
        <taxon>Desulfitobacteriaceae</taxon>
        <taxon>Desulfitobacterium</taxon>
    </lineage>
</organism>
<dbReference type="RefSeq" id="WP_011461369.1">
    <property type="nucleotide sequence ID" value="NC_007907.1"/>
</dbReference>
<proteinExistence type="inferred from homology"/>
<dbReference type="Proteomes" id="UP000001946">
    <property type="component" value="Chromosome"/>
</dbReference>